<dbReference type="Proteomes" id="UP000789405">
    <property type="component" value="Unassembled WGS sequence"/>
</dbReference>
<protein>
    <submittedName>
        <fullName evidence="2">9352_t:CDS:1</fullName>
    </submittedName>
</protein>
<accession>A0A9N9HP80</accession>
<feature type="compositionally biased region" description="Polar residues" evidence="1">
    <location>
        <begin position="246"/>
        <end position="259"/>
    </location>
</feature>
<dbReference type="OrthoDB" id="2391504at2759"/>
<keyword evidence="3" id="KW-1185">Reference proteome</keyword>
<reference evidence="2" key="1">
    <citation type="submission" date="2021-06" db="EMBL/GenBank/DDBJ databases">
        <authorList>
            <person name="Kallberg Y."/>
            <person name="Tangrot J."/>
            <person name="Rosling A."/>
        </authorList>
    </citation>
    <scope>NUCLEOTIDE SEQUENCE</scope>
    <source>
        <strain evidence="2">MA453B</strain>
    </source>
</reference>
<dbReference type="EMBL" id="CAJVPY010008665">
    <property type="protein sequence ID" value="CAG8699204.1"/>
    <property type="molecule type" value="Genomic_DNA"/>
</dbReference>
<dbReference type="AlphaFoldDB" id="A0A9N9HP80"/>
<sequence length="278" mass="31216">MASVFCAISFIKTFSNANKFTAGVAIYRVGDDKFVEYKFKAFRSEYTTLIEKIYQNNIALIIGRFAFEKEELNITINQYVLLNVSTLGDDTTIYDLPVAPAFGIFTAPIQDPAITEILIPLTKSSFILCETIEWNYPTSFHNTSSNSTSNTNSNQSNKCQRLQDLERIAEKFNSHSPSTQHLYKKPHFANPRDPTLNLPLPDATVNQLRINQLRSTIDNIKGNTSTPPLKEALDEPTLNKDKTTPAYGNNTNEENLYDSTSSNTYLHTTVSDLSDSSE</sequence>
<feature type="region of interest" description="Disordered" evidence="1">
    <location>
        <begin position="219"/>
        <end position="259"/>
    </location>
</feature>
<evidence type="ECO:0000256" key="1">
    <source>
        <dbReference type="SAM" id="MobiDB-lite"/>
    </source>
</evidence>
<proteinExistence type="predicted"/>
<gene>
    <name evidence="2" type="ORF">DERYTH_LOCUS12879</name>
</gene>
<evidence type="ECO:0000313" key="2">
    <source>
        <dbReference type="EMBL" id="CAG8699204.1"/>
    </source>
</evidence>
<organism evidence="2 3">
    <name type="scientific">Dentiscutata erythropus</name>
    <dbReference type="NCBI Taxonomy" id="1348616"/>
    <lineage>
        <taxon>Eukaryota</taxon>
        <taxon>Fungi</taxon>
        <taxon>Fungi incertae sedis</taxon>
        <taxon>Mucoromycota</taxon>
        <taxon>Glomeromycotina</taxon>
        <taxon>Glomeromycetes</taxon>
        <taxon>Diversisporales</taxon>
        <taxon>Gigasporaceae</taxon>
        <taxon>Dentiscutata</taxon>
    </lineage>
</organism>
<feature type="compositionally biased region" description="Basic and acidic residues" evidence="1">
    <location>
        <begin position="231"/>
        <end position="243"/>
    </location>
</feature>
<evidence type="ECO:0000313" key="3">
    <source>
        <dbReference type="Proteomes" id="UP000789405"/>
    </source>
</evidence>
<name>A0A9N9HP80_9GLOM</name>
<comment type="caution">
    <text evidence="2">The sequence shown here is derived from an EMBL/GenBank/DDBJ whole genome shotgun (WGS) entry which is preliminary data.</text>
</comment>